<dbReference type="InterPro" id="IPR045584">
    <property type="entry name" value="Pilin-like"/>
</dbReference>
<reference evidence="3" key="1">
    <citation type="journal article" date="2019" name="Int. J. Syst. Evol. Microbiol.">
        <title>The Global Catalogue of Microorganisms (GCM) 10K type strain sequencing project: providing services to taxonomists for standard genome sequencing and annotation.</title>
        <authorList>
            <consortium name="The Broad Institute Genomics Platform"/>
            <consortium name="The Broad Institute Genome Sequencing Center for Infectious Disease"/>
            <person name="Wu L."/>
            <person name="Ma J."/>
        </authorList>
    </citation>
    <scope>NUCLEOTIDE SEQUENCE [LARGE SCALE GENOMIC DNA]</scope>
    <source>
        <strain evidence="3">CCUG 43111</strain>
    </source>
</reference>
<dbReference type="Proteomes" id="UP001596101">
    <property type="component" value="Unassembled WGS sequence"/>
</dbReference>
<dbReference type="SUPFAM" id="SSF54523">
    <property type="entry name" value="Pili subunits"/>
    <property type="match status" value="1"/>
</dbReference>
<dbReference type="EMBL" id="JBHSMR010000011">
    <property type="protein sequence ID" value="MFC5477875.1"/>
    <property type="molecule type" value="Genomic_DNA"/>
</dbReference>
<dbReference type="Gene3D" id="3.30.700.10">
    <property type="entry name" value="Glycoprotein, Type 4 Pilin"/>
    <property type="match status" value="1"/>
</dbReference>
<gene>
    <name evidence="2" type="ORF">ACFPQ5_06740</name>
</gene>
<keyword evidence="1" id="KW-0472">Membrane</keyword>
<accession>A0ABW0MIC8</accession>
<comment type="caution">
    <text evidence="2">The sequence shown here is derived from an EMBL/GenBank/DDBJ whole genome shotgun (WGS) entry which is preliminary data.</text>
</comment>
<feature type="transmembrane region" description="Helical" evidence="1">
    <location>
        <begin position="40"/>
        <end position="59"/>
    </location>
</feature>
<name>A0ABW0MIC8_9BURK</name>
<keyword evidence="1" id="KW-0812">Transmembrane</keyword>
<keyword evidence="1" id="KW-1133">Transmembrane helix</keyword>
<evidence type="ECO:0000256" key="1">
    <source>
        <dbReference type="SAM" id="Phobius"/>
    </source>
</evidence>
<sequence length="149" mass="15610">MKRMAAVRALAAGREAEQPRRHLLATLLALFVPRLGVAGGAGGVVVTLAIVGILAAMAVPAYQGYTQKAAVAGAYSAGVDASAKVERYLNEQGKIPTPPCCAWSPACKASRDRPCWCSSRRWTTTSGSPGRARGRGSCRRPCRRGAIEG</sequence>
<protein>
    <recommendedName>
        <fullName evidence="4">Flp pilus-assembly TadG-like N-terminal domain-containing protein</fullName>
    </recommendedName>
</protein>
<keyword evidence="3" id="KW-1185">Reference proteome</keyword>
<evidence type="ECO:0008006" key="4">
    <source>
        <dbReference type="Google" id="ProtNLM"/>
    </source>
</evidence>
<organism evidence="2 3">
    <name type="scientific">Massilia suwonensis</name>
    <dbReference type="NCBI Taxonomy" id="648895"/>
    <lineage>
        <taxon>Bacteria</taxon>
        <taxon>Pseudomonadati</taxon>
        <taxon>Pseudomonadota</taxon>
        <taxon>Betaproteobacteria</taxon>
        <taxon>Burkholderiales</taxon>
        <taxon>Oxalobacteraceae</taxon>
        <taxon>Telluria group</taxon>
        <taxon>Massilia</taxon>
    </lineage>
</organism>
<proteinExistence type="predicted"/>
<evidence type="ECO:0000313" key="3">
    <source>
        <dbReference type="Proteomes" id="UP001596101"/>
    </source>
</evidence>
<evidence type="ECO:0000313" key="2">
    <source>
        <dbReference type="EMBL" id="MFC5477875.1"/>
    </source>
</evidence>